<evidence type="ECO:0000313" key="2">
    <source>
        <dbReference type="Proteomes" id="UP001521209"/>
    </source>
</evidence>
<comment type="caution">
    <text evidence="1">The sequence shown here is derived from an EMBL/GenBank/DDBJ whole genome shotgun (WGS) entry which is preliminary data.</text>
</comment>
<dbReference type="Proteomes" id="UP001521209">
    <property type="component" value="Unassembled WGS sequence"/>
</dbReference>
<keyword evidence="2" id="KW-1185">Reference proteome</keyword>
<protein>
    <submittedName>
        <fullName evidence="1">Uncharacterized protein</fullName>
    </submittedName>
</protein>
<sequence length="281" mass="28625">MADQADVENALVSLVANAIYPNGAAAASAIMGPSGPVTCRVYRGMPNGPALDTDLVRGVMHATVFADATPVRNTTRFPRIWQEVAPVPATLNVSIAGTAASFAGLCAAGQLAGIAVDGSTFPYAVQARDTPPTVASNLAAMLRAAGWLVDYAGSTVAVPAARLFGARVVSGGMALQEIKRQEQQFRISLWCGDPGIRDTAAASIDTALATPNFIGLADGSSARISFAGGATTDKSADAALYRRDLIYAAEYPTTLAATTPALLFGVGGFEANGAFIAGISG</sequence>
<reference evidence="1 2" key="1">
    <citation type="submission" date="2022-01" db="EMBL/GenBank/DDBJ databases">
        <authorList>
            <person name="Won M."/>
            <person name="Kim S.-J."/>
            <person name="Kwon S.-W."/>
        </authorList>
    </citation>
    <scope>NUCLEOTIDE SEQUENCE [LARGE SCALE GENOMIC DNA]</scope>
    <source>
        <strain evidence="1 2">KCTC 23505</strain>
    </source>
</reference>
<name>A0ABS9DRD1_9PROT</name>
<dbReference type="RefSeq" id="WP_235702534.1">
    <property type="nucleotide sequence ID" value="NZ_JAKGBZ010000001.1"/>
</dbReference>
<dbReference type="EMBL" id="JAKGBZ010000001">
    <property type="protein sequence ID" value="MCF3945300.1"/>
    <property type="molecule type" value="Genomic_DNA"/>
</dbReference>
<gene>
    <name evidence="1" type="ORF">L2A60_01195</name>
</gene>
<proteinExistence type="predicted"/>
<evidence type="ECO:0000313" key="1">
    <source>
        <dbReference type="EMBL" id="MCF3945300.1"/>
    </source>
</evidence>
<organism evidence="1 2">
    <name type="scientific">Acidiphilium iwatense</name>
    <dbReference type="NCBI Taxonomy" id="768198"/>
    <lineage>
        <taxon>Bacteria</taxon>
        <taxon>Pseudomonadati</taxon>
        <taxon>Pseudomonadota</taxon>
        <taxon>Alphaproteobacteria</taxon>
        <taxon>Acetobacterales</taxon>
        <taxon>Acidocellaceae</taxon>
        <taxon>Acidiphilium</taxon>
    </lineage>
</organism>
<accession>A0ABS9DRD1</accession>